<dbReference type="OrthoDB" id="5861001at2759"/>
<evidence type="ECO:0000256" key="1">
    <source>
        <dbReference type="SAM" id="Phobius"/>
    </source>
</evidence>
<dbReference type="AlphaFoldDB" id="A0A0B2VSL3"/>
<feature type="transmembrane region" description="Helical" evidence="1">
    <location>
        <begin position="298"/>
        <end position="320"/>
    </location>
</feature>
<evidence type="ECO:0000313" key="2">
    <source>
        <dbReference type="EMBL" id="KHN84000.1"/>
    </source>
</evidence>
<keyword evidence="1" id="KW-0472">Membrane</keyword>
<accession>A0A0B2VSL3</accession>
<comment type="caution">
    <text evidence="2">The sequence shown here is derived from an EMBL/GenBank/DDBJ whole genome shotgun (WGS) entry which is preliminary data.</text>
</comment>
<gene>
    <name evidence="2" type="ORF">Tcan_15062</name>
</gene>
<keyword evidence="1" id="KW-1133">Transmembrane helix</keyword>
<keyword evidence="1" id="KW-0812">Transmembrane</keyword>
<sequence length="353" mass="40692">MCPYHTLYQASTYSQSQWDCARVQMHLLLGSDEQPRVMIIGASRDYGYMVAQIKTVSWPQDNINSKYHFRKELIDIEGAHTYIGDLLYSEVVTTIFDNRYRLLYVLRNNSFLHSIECVMFFVEAPPGGNVNFVQIGVFGIHRNNDQRTLWTQDPYTRNVHYAERGIDGDSMLIYSLPYDQLMSVLVDGHAGKLERVLLGARSYLSVSKGVAISYSSANDIVKQYVHRLNDTSEVILCEHESVRSRLDPAAQLVILFDEDYCKVREGTITLEKCEQEHLMESTVQHNSGSSEQTSKLNFLWFLPVVFILCAVIFLLIVYIVRQQRQDESRSFTKAERPHVQYYPTFISDSSTDF</sequence>
<dbReference type="EMBL" id="JPKZ01001088">
    <property type="protein sequence ID" value="KHN84000.1"/>
    <property type="molecule type" value="Genomic_DNA"/>
</dbReference>
<keyword evidence="3" id="KW-1185">Reference proteome</keyword>
<organism evidence="2 3">
    <name type="scientific">Toxocara canis</name>
    <name type="common">Canine roundworm</name>
    <dbReference type="NCBI Taxonomy" id="6265"/>
    <lineage>
        <taxon>Eukaryota</taxon>
        <taxon>Metazoa</taxon>
        <taxon>Ecdysozoa</taxon>
        <taxon>Nematoda</taxon>
        <taxon>Chromadorea</taxon>
        <taxon>Rhabditida</taxon>
        <taxon>Spirurina</taxon>
        <taxon>Ascaridomorpha</taxon>
        <taxon>Ascaridoidea</taxon>
        <taxon>Toxocaridae</taxon>
        <taxon>Toxocara</taxon>
    </lineage>
</organism>
<proteinExistence type="predicted"/>
<protein>
    <submittedName>
        <fullName evidence="2">Uncharacterized protein</fullName>
    </submittedName>
</protein>
<reference evidence="2 3" key="1">
    <citation type="submission" date="2014-11" db="EMBL/GenBank/DDBJ databases">
        <title>Genetic blueprint of the zoonotic pathogen Toxocara canis.</title>
        <authorList>
            <person name="Zhu X.-Q."/>
            <person name="Korhonen P.K."/>
            <person name="Cai H."/>
            <person name="Young N.D."/>
            <person name="Nejsum P."/>
            <person name="von Samson-Himmelstjerna G."/>
            <person name="Boag P.R."/>
            <person name="Tan P."/>
            <person name="Li Q."/>
            <person name="Min J."/>
            <person name="Yang Y."/>
            <person name="Wang X."/>
            <person name="Fang X."/>
            <person name="Hall R.S."/>
            <person name="Hofmann A."/>
            <person name="Sternberg P.W."/>
            <person name="Jex A.R."/>
            <person name="Gasser R.B."/>
        </authorList>
    </citation>
    <scope>NUCLEOTIDE SEQUENCE [LARGE SCALE GENOMIC DNA]</scope>
    <source>
        <strain evidence="2">PN_DK_2014</strain>
    </source>
</reference>
<name>A0A0B2VSL3_TOXCA</name>
<dbReference type="OMA" id="NIRILWT"/>
<dbReference type="Proteomes" id="UP000031036">
    <property type="component" value="Unassembled WGS sequence"/>
</dbReference>
<evidence type="ECO:0000313" key="3">
    <source>
        <dbReference type="Proteomes" id="UP000031036"/>
    </source>
</evidence>